<feature type="domain" description="DUF3644" evidence="1">
    <location>
        <begin position="8"/>
        <end position="201"/>
    </location>
</feature>
<dbReference type="STRING" id="472759.Nhal_1990"/>
<gene>
    <name evidence="2" type="ordered locus">Nhal_1990</name>
</gene>
<dbReference type="KEGG" id="nhl:Nhal_1990"/>
<reference evidence="3" key="1">
    <citation type="submission" date="2010-04" db="EMBL/GenBank/DDBJ databases">
        <title>Complete genome sequence of Nitrosococcus halophilus Nc4, a salt-adapted, aerobic obligate ammonia-oxidizing sulfur purple bacterium.</title>
        <authorList>
            <consortium name="US DOE Joint Genome Institute"/>
            <person name="Campbell M.A."/>
            <person name="Malfatti S.A."/>
            <person name="Chain P.S.G."/>
            <person name="Heidelberg J.F."/>
            <person name="Ward B.B."/>
            <person name="Klotz M.G."/>
        </authorList>
    </citation>
    <scope>NUCLEOTIDE SEQUENCE [LARGE SCALE GENOMIC DNA]</scope>
    <source>
        <strain evidence="3">Nc4</strain>
    </source>
</reference>
<dbReference type="OrthoDB" id="1551227at2"/>
<proteinExistence type="predicted"/>
<evidence type="ECO:0000313" key="3">
    <source>
        <dbReference type="Proteomes" id="UP000001844"/>
    </source>
</evidence>
<name>D5C3X6_NITHN</name>
<dbReference type="Proteomes" id="UP000001844">
    <property type="component" value="Chromosome"/>
</dbReference>
<protein>
    <recommendedName>
        <fullName evidence="1">DUF3644 domain-containing protein</fullName>
    </recommendedName>
</protein>
<sequence>MKSRSRNLADKSIDAMLAAIEIYNKPSFAYREESFSILAINAWELLLKARILQLSNNKVSSILKYEKRQKAGGSLSEKKYRVKNRSGTNLSIGLFRAIDMLEAEYGDKVGAQVRKNIELLCEVRDSAVHFVNKGFDLTLLVQQLGTACLRNYIIVIRRWFAIDLSKYNFFLMPLAFFGLEANVQGVSLNSEEKRLSEYLKQETNVSNGGDPDEFNVALTVNVRFTKSKSEDAELVCVSNDPDATPIKLTEEDIREKYPWDYKILTTRLRKRYSDFKENKKYHDLRKPLESEPKYCNKRFLDPAQKNGIGKCFYNPNIVKEFDAHYTKAASK</sequence>
<dbReference type="HOGENOM" id="CLU_051002_0_0_6"/>
<keyword evidence="3" id="KW-1185">Reference proteome</keyword>
<evidence type="ECO:0000313" key="2">
    <source>
        <dbReference type="EMBL" id="ADE15098.1"/>
    </source>
</evidence>
<accession>D5C3X6</accession>
<organism evidence="2 3">
    <name type="scientific">Nitrosococcus halophilus (strain Nc4)</name>
    <dbReference type="NCBI Taxonomy" id="472759"/>
    <lineage>
        <taxon>Bacteria</taxon>
        <taxon>Pseudomonadati</taxon>
        <taxon>Pseudomonadota</taxon>
        <taxon>Gammaproteobacteria</taxon>
        <taxon>Chromatiales</taxon>
        <taxon>Chromatiaceae</taxon>
        <taxon>Nitrosococcus</taxon>
    </lineage>
</organism>
<dbReference type="Pfam" id="PF12358">
    <property type="entry name" value="DUF3644"/>
    <property type="match status" value="1"/>
</dbReference>
<dbReference type="InterPro" id="IPR022104">
    <property type="entry name" value="DUF3644"/>
</dbReference>
<dbReference type="eggNOG" id="ENOG502Z8HD">
    <property type="taxonomic scope" value="Bacteria"/>
</dbReference>
<dbReference type="AlphaFoldDB" id="D5C3X6"/>
<evidence type="ECO:0000259" key="1">
    <source>
        <dbReference type="Pfam" id="PF12358"/>
    </source>
</evidence>
<dbReference type="RefSeq" id="WP_013032964.1">
    <property type="nucleotide sequence ID" value="NC_013960.1"/>
</dbReference>
<dbReference type="EMBL" id="CP001798">
    <property type="protein sequence ID" value="ADE15098.1"/>
    <property type="molecule type" value="Genomic_DNA"/>
</dbReference>